<reference evidence="2 3" key="1">
    <citation type="submission" date="2017-11" db="EMBL/GenBank/DDBJ databases">
        <title>Evolution of Phototrophy in the Chloroflexi Phylum Driven by Horizontal Gene Transfer.</title>
        <authorList>
            <person name="Ward L.M."/>
            <person name="Hemp J."/>
            <person name="Shih P.M."/>
            <person name="Mcglynn S.E."/>
            <person name="Fischer W."/>
        </authorList>
    </citation>
    <scope>NUCLEOTIDE SEQUENCE [LARGE SCALE GENOMIC DNA]</scope>
    <source>
        <strain evidence="2">JP3_7</strain>
    </source>
</reference>
<feature type="coiled-coil region" evidence="1">
    <location>
        <begin position="35"/>
        <end position="111"/>
    </location>
</feature>
<dbReference type="Gene3D" id="1.10.287.950">
    <property type="entry name" value="Methyl-accepting chemotaxis protein"/>
    <property type="match status" value="1"/>
</dbReference>
<organism evidence="2 3">
    <name type="scientific">Candidatus Thermofonsia Clade 3 bacterium</name>
    <dbReference type="NCBI Taxonomy" id="2364212"/>
    <lineage>
        <taxon>Bacteria</taxon>
        <taxon>Bacillati</taxon>
        <taxon>Chloroflexota</taxon>
        <taxon>Candidatus Thermofontia</taxon>
        <taxon>Candidatus Thermofonsia Clade 3</taxon>
    </lineage>
</organism>
<protein>
    <recommendedName>
        <fullName evidence="4">Chordopoxvirus fusion protein</fullName>
    </recommendedName>
</protein>
<dbReference type="AlphaFoldDB" id="A0A2M8QD29"/>
<dbReference type="EMBL" id="PGTN01000039">
    <property type="protein sequence ID" value="PJF47662.1"/>
    <property type="molecule type" value="Genomic_DNA"/>
</dbReference>
<evidence type="ECO:0000313" key="2">
    <source>
        <dbReference type="EMBL" id="PJF47662.1"/>
    </source>
</evidence>
<gene>
    <name evidence="2" type="ORF">CUN48_07545</name>
</gene>
<name>A0A2M8QD29_9CHLR</name>
<evidence type="ECO:0000256" key="1">
    <source>
        <dbReference type="SAM" id="Coils"/>
    </source>
</evidence>
<evidence type="ECO:0008006" key="4">
    <source>
        <dbReference type="Google" id="ProtNLM"/>
    </source>
</evidence>
<evidence type="ECO:0000313" key="3">
    <source>
        <dbReference type="Proteomes" id="UP000230790"/>
    </source>
</evidence>
<keyword evidence="1" id="KW-0175">Coiled coil</keyword>
<comment type="caution">
    <text evidence="2">The sequence shown here is derived from an EMBL/GenBank/DDBJ whole genome shotgun (WGS) entry which is preliminary data.</text>
</comment>
<proteinExistence type="predicted"/>
<sequence length="260" mass="29488">MTERQLKPYFSAEQASVLAQVITDAYQDLVKTSDFNELKAIVRELAEAQKRTEQQVEELVEAQKRTEQQVEELAEAQKRTEQQVEELAEAQKRTEQRVDTLALRMEELAEAQRQTADEIRILARGLNETRTELGGLSRSFGYALENEAYRMLPAFLADKYGLSVSERLIRTEIGGEEINLFGRAKRDGQEVLIVGEAKLQLANPQREEEALAQLADKVAVVRKAMPKMEVVPLLITHYARPAFLARAKAQGIIVAQSYEW</sequence>
<accession>A0A2M8QD29</accession>
<dbReference type="Proteomes" id="UP000230790">
    <property type="component" value="Unassembled WGS sequence"/>
</dbReference>
<dbReference type="PANTHER" id="PTHR38753">
    <property type="entry name" value="SLR1441 PROTEIN"/>
    <property type="match status" value="1"/>
</dbReference>
<dbReference type="PANTHER" id="PTHR38753:SF1">
    <property type="entry name" value="SLR1441 PROTEIN"/>
    <property type="match status" value="1"/>
</dbReference>